<dbReference type="PROSITE" id="PS50112">
    <property type="entry name" value="PAS"/>
    <property type="match status" value="1"/>
</dbReference>
<dbReference type="SUPFAM" id="SSF55785">
    <property type="entry name" value="PYP-like sensor domain (PAS domain)"/>
    <property type="match status" value="2"/>
</dbReference>
<organism evidence="3 4">
    <name type="scientific">Dethiosulfovibrio salsuginis</name>
    <dbReference type="NCBI Taxonomy" id="561720"/>
    <lineage>
        <taxon>Bacteria</taxon>
        <taxon>Thermotogati</taxon>
        <taxon>Synergistota</taxon>
        <taxon>Synergistia</taxon>
        <taxon>Synergistales</taxon>
        <taxon>Dethiosulfovibrionaceae</taxon>
        <taxon>Dethiosulfovibrio</taxon>
    </lineage>
</organism>
<dbReference type="NCBIfam" id="TIGR00229">
    <property type="entry name" value="sensory_box"/>
    <property type="match status" value="2"/>
</dbReference>
<dbReference type="AlphaFoldDB" id="A0A1X7J5Y4"/>
<dbReference type="Pfam" id="PF08448">
    <property type="entry name" value="PAS_4"/>
    <property type="match status" value="1"/>
</dbReference>
<evidence type="ECO:0000313" key="4">
    <source>
        <dbReference type="Proteomes" id="UP000193355"/>
    </source>
</evidence>
<dbReference type="InterPro" id="IPR000014">
    <property type="entry name" value="PAS"/>
</dbReference>
<evidence type="ECO:0000313" key="3">
    <source>
        <dbReference type="EMBL" id="SMG23153.1"/>
    </source>
</evidence>
<evidence type="ECO:0000259" key="2">
    <source>
        <dbReference type="PROSITE" id="PS50887"/>
    </source>
</evidence>
<dbReference type="RefSeq" id="WP_085544226.1">
    <property type="nucleotide sequence ID" value="NZ_FXBB01000009.1"/>
</dbReference>
<protein>
    <submittedName>
        <fullName evidence="3">PAS domain S-box-containing protein/diguanylate cyclase (GGDEF) domain-containing protein</fullName>
    </submittedName>
</protein>
<dbReference type="InterPro" id="IPR013767">
    <property type="entry name" value="PAS_fold"/>
</dbReference>
<dbReference type="GO" id="GO:0006355">
    <property type="term" value="P:regulation of DNA-templated transcription"/>
    <property type="evidence" value="ECO:0007669"/>
    <property type="project" value="InterPro"/>
</dbReference>
<sequence>MIQPIFVDVAILGDSSLESHLTRSVLPDNVVVKFHTIDPKVLSDTSSIFSPEIAGLPDILILDSLGDLSLEDLKNSPFVKATERVVCASPKQAALLNGLLESDSEIFTHIWVKPLDLTSDRTLHFIFARLVHYVIQAKRLETCKIYLDTLINSVPDLIWFKDLKGSHLKVNRAFGQAVGKTPQQCEGRGHYYIWDIEPDEYATGEYVCLETEEEVIRRKETCLFDEMVKSKNGLRQFKTYKSPLIDFRGEMFGTVGIAKDVTDMQNLSRELEVILSSIPFATVMADEQGSVVYSNDRFCEYFGLSKKEVMGLRYEEICEKVLKTSIEELENKDMLKISATQGGKTRILRAQQQSVSDIFGNHFGYFLMCLDVTVEQELQNKIQHSANTDFLTGLYNRRYFYEKVKGRIGEGPVSVVYFDLDNFKNINDTYGHMSGDRALITMANALKKAFPQDLIARIGGDEFIVAQFAVCNLTDRKTKVNKFIERLKLEFNASPQLAALSTSAGIACTRDNKLDVDTLISLADQALYAAKAEGKSCCAVYGEN</sequence>
<dbReference type="InterPro" id="IPR013656">
    <property type="entry name" value="PAS_4"/>
</dbReference>
<dbReference type="Gene3D" id="3.30.450.20">
    <property type="entry name" value="PAS domain"/>
    <property type="match status" value="2"/>
</dbReference>
<dbReference type="CDD" id="cd01949">
    <property type="entry name" value="GGDEF"/>
    <property type="match status" value="1"/>
</dbReference>
<dbReference type="SUPFAM" id="SSF55073">
    <property type="entry name" value="Nucleotide cyclase"/>
    <property type="match status" value="1"/>
</dbReference>
<evidence type="ECO:0000259" key="1">
    <source>
        <dbReference type="PROSITE" id="PS50112"/>
    </source>
</evidence>
<dbReference type="Proteomes" id="UP000193355">
    <property type="component" value="Unassembled WGS sequence"/>
</dbReference>
<dbReference type="Gene3D" id="3.30.70.270">
    <property type="match status" value="1"/>
</dbReference>
<keyword evidence="4" id="KW-1185">Reference proteome</keyword>
<proteinExistence type="predicted"/>
<dbReference type="OrthoDB" id="9805474at2"/>
<dbReference type="InterPro" id="IPR000160">
    <property type="entry name" value="GGDEF_dom"/>
</dbReference>
<dbReference type="PANTHER" id="PTHR44757">
    <property type="entry name" value="DIGUANYLATE CYCLASE DGCP"/>
    <property type="match status" value="1"/>
</dbReference>
<feature type="domain" description="PAS" evidence="1">
    <location>
        <begin position="267"/>
        <end position="311"/>
    </location>
</feature>
<dbReference type="PROSITE" id="PS50887">
    <property type="entry name" value="GGDEF"/>
    <property type="match status" value="1"/>
</dbReference>
<dbReference type="STRING" id="561720.SAMN06275492_1091"/>
<dbReference type="InterPro" id="IPR052155">
    <property type="entry name" value="Biofilm_reg_signaling"/>
</dbReference>
<dbReference type="InterPro" id="IPR035965">
    <property type="entry name" value="PAS-like_dom_sf"/>
</dbReference>
<dbReference type="CDD" id="cd00130">
    <property type="entry name" value="PAS"/>
    <property type="match status" value="1"/>
</dbReference>
<dbReference type="EMBL" id="FXBB01000009">
    <property type="protein sequence ID" value="SMG23153.1"/>
    <property type="molecule type" value="Genomic_DNA"/>
</dbReference>
<reference evidence="4" key="1">
    <citation type="submission" date="2017-04" db="EMBL/GenBank/DDBJ databases">
        <authorList>
            <person name="Varghese N."/>
            <person name="Submissions S."/>
        </authorList>
    </citation>
    <scope>NUCLEOTIDE SEQUENCE [LARGE SCALE GENOMIC DNA]</scope>
    <source>
        <strain evidence="4">USBA 82</strain>
    </source>
</reference>
<dbReference type="SMART" id="SM00091">
    <property type="entry name" value="PAS"/>
    <property type="match status" value="2"/>
</dbReference>
<name>A0A1X7J5Y4_9BACT</name>
<accession>A0A1X7J5Y4</accession>
<dbReference type="SMART" id="SM00267">
    <property type="entry name" value="GGDEF"/>
    <property type="match status" value="1"/>
</dbReference>
<dbReference type="NCBIfam" id="TIGR00254">
    <property type="entry name" value="GGDEF"/>
    <property type="match status" value="1"/>
</dbReference>
<gene>
    <name evidence="3" type="ORF">SAMN06275492_1091</name>
</gene>
<dbReference type="Pfam" id="PF00990">
    <property type="entry name" value="GGDEF"/>
    <property type="match status" value="1"/>
</dbReference>
<dbReference type="InterPro" id="IPR043128">
    <property type="entry name" value="Rev_trsase/Diguanyl_cyclase"/>
</dbReference>
<dbReference type="Pfam" id="PF00989">
    <property type="entry name" value="PAS"/>
    <property type="match status" value="1"/>
</dbReference>
<dbReference type="InterPro" id="IPR029787">
    <property type="entry name" value="Nucleotide_cyclase"/>
</dbReference>
<feature type="domain" description="GGDEF" evidence="2">
    <location>
        <begin position="411"/>
        <end position="543"/>
    </location>
</feature>
<dbReference type="PANTHER" id="PTHR44757:SF2">
    <property type="entry name" value="BIOFILM ARCHITECTURE MAINTENANCE PROTEIN MBAA"/>
    <property type="match status" value="1"/>
</dbReference>